<dbReference type="AlphaFoldDB" id="A0A3T1DAJ4"/>
<dbReference type="Pfam" id="PF07550">
    <property type="entry name" value="Shr-like_HID"/>
    <property type="match status" value="1"/>
</dbReference>
<organism evidence="3 4">
    <name type="scientific">Cohnella abietis</name>
    <dbReference type="NCBI Taxonomy" id="2507935"/>
    <lineage>
        <taxon>Bacteria</taxon>
        <taxon>Bacillati</taxon>
        <taxon>Bacillota</taxon>
        <taxon>Bacilli</taxon>
        <taxon>Bacillales</taxon>
        <taxon>Paenibacillaceae</taxon>
        <taxon>Cohnella</taxon>
    </lineage>
</organism>
<dbReference type="InterPro" id="IPR014755">
    <property type="entry name" value="Cu-Rt/internalin_Ig-like"/>
</dbReference>
<dbReference type="EMBL" id="AP019400">
    <property type="protein sequence ID" value="BBI35089.1"/>
    <property type="molecule type" value="Genomic_DNA"/>
</dbReference>
<gene>
    <name evidence="3" type="ORF">KCTCHS21_44880</name>
</gene>
<reference evidence="3 4" key="1">
    <citation type="submission" date="2019-01" db="EMBL/GenBank/DDBJ databases">
        <title>Complete genome sequence of Cohnella hallensis HS21 isolated from Korean fir (Abies koreana) rhizospheric soil.</title>
        <authorList>
            <person name="Jiang L."/>
            <person name="Kang S.W."/>
            <person name="Kim S."/>
            <person name="Jung J."/>
            <person name="Kim C.Y."/>
            <person name="Kim D.H."/>
            <person name="Kim S.W."/>
            <person name="Lee J."/>
        </authorList>
    </citation>
    <scope>NUCLEOTIDE SEQUENCE [LARGE SCALE GENOMIC DNA]</scope>
    <source>
        <strain evidence="3 4">HS21</strain>
    </source>
</reference>
<evidence type="ECO:0000259" key="2">
    <source>
        <dbReference type="Pfam" id="PF07550"/>
    </source>
</evidence>
<keyword evidence="4" id="KW-1185">Reference proteome</keyword>
<dbReference type="OrthoDB" id="9813999at2"/>
<dbReference type="Gene3D" id="2.60.40.1220">
    <property type="match status" value="1"/>
</dbReference>
<keyword evidence="1" id="KW-0732">Signal</keyword>
<sequence length="927" mass="99933">MLIRKSLIMKLVSFVVMAAVVLSTFNFAGSLTVVHAAGTAPALSTVNPVAISNGNKTVTLTFDQPIALSADAPNVPVLIKRSGMGSFVKSDFLGLSVTGDAPTTKLQISFDTPLTGTDNQIRVQAGTVVNADASQANAVITIGNITLGDVTPPTYLSQVISSDGNKVTLTFDEPIFNNPGQPLDAQLYYNDAPIVLAAENPIVVNGNTIVITLAATFSEGSYDLYLSNVQDQSGNLSVNDNKGLYVPIYNYPHAPILSLDEPITFAGSEYHVIGLQFDQQIANNLASDAALKTAITISTDDGSHYSPLGVNDRVYVDNKKNEPSYLIIYVLPGKQRLGTYKVKVASGALKSLSGVAMASDNITPSFTLDDATLPMLVDATAVNTSDNGIIVTTVTLNFSKVIRDDTGGSLKDWIMLNRSTSNPSYDSLGALDTAELDTTGLKLIITLYNPLKGNQNQIFILGGAFKYDDIFLPGMITNPLSVAPTADTAPPQLKSYAIDNQNHDITFVFDENIINATTDATTLKEAVNLVSGYNIEPDNAHPFAALGTNDTVTISGNKLVIHLASALTELSNYVRIAGSTLKDASGNVVANDIITEEIQPKDFLAPKLINATSDNKLIASKYVYALEMEFDKNLIDNTIDAHGISHLKEKFSYSIDQGNTYLPLGPDDSVVAAGGNIIGVSIHTPLSGWVFFKLDAGAIKDDNGNVLNSSVTLRQLAPVIILSTNLYSNVPSELNFLDNPDWTNKIQKIEVAQVINTPEKEYPILTTLTEADYTITSGKISVKKGIFKNNNDYRITIFSLGYEEQYFESRAIVSTEAYYIAPIVVERTNGITAKVSILNTGTDEKSATVIFQLKKGDTAVSYVPMSLSNFNSGTYTVNFNVLDPGNPDYKVYAYVVSDYSNDPANVGINLSTEKSQLEFELWFLTRY</sequence>
<accession>A0A3T1DAJ4</accession>
<evidence type="ECO:0000313" key="3">
    <source>
        <dbReference type="EMBL" id="BBI35089.1"/>
    </source>
</evidence>
<dbReference type="KEGG" id="cohn:KCTCHS21_44880"/>
<dbReference type="Proteomes" id="UP000289856">
    <property type="component" value="Chromosome"/>
</dbReference>
<evidence type="ECO:0000256" key="1">
    <source>
        <dbReference type="ARBA" id="ARBA00022729"/>
    </source>
</evidence>
<name>A0A3T1DAJ4_9BACL</name>
<evidence type="ECO:0000313" key="4">
    <source>
        <dbReference type="Proteomes" id="UP000289856"/>
    </source>
</evidence>
<feature type="domain" description="Heme-binding protein Shr-like Hb-interacting" evidence="2">
    <location>
        <begin position="724"/>
        <end position="807"/>
    </location>
</feature>
<protein>
    <recommendedName>
        <fullName evidence="2">Heme-binding protein Shr-like Hb-interacting domain-containing protein</fullName>
    </recommendedName>
</protein>
<proteinExistence type="predicted"/>
<dbReference type="InterPro" id="IPR011432">
    <property type="entry name" value="Shr-like_HID"/>
</dbReference>